<dbReference type="EMBL" id="LLXL01001444">
    <property type="protein sequence ID" value="PKK64416.1"/>
    <property type="molecule type" value="Genomic_DNA"/>
</dbReference>
<evidence type="ECO:0000313" key="2">
    <source>
        <dbReference type="EMBL" id="PKK64416.1"/>
    </source>
</evidence>
<feature type="non-terminal residue" evidence="2">
    <location>
        <position position="761"/>
    </location>
</feature>
<name>A0A2N1MS09_9GLOM</name>
<protein>
    <submittedName>
        <fullName evidence="2">Uncharacterized protein</fullName>
    </submittedName>
</protein>
<organism evidence="2 3">
    <name type="scientific">Rhizophagus irregularis</name>
    <dbReference type="NCBI Taxonomy" id="588596"/>
    <lineage>
        <taxon>Eukaryota</taxon>
        <taxon>Fungi</taxon>
        <taxon>Fungi incertae sedis</taxon>
        <taxon>Mucoromycota</taxon>
        <taxon>Glomeromycotina</taxon>
        <taxon>Glomeromycetes</taxon>
        <taxon>Glomerales</taxon>
        <taxon>Glomeraceae</taxon>
        <taxon>Rhizophagus</taxon>
    </lineage>
</organism>
<feature type="transmembrane region" description="Helical" evidence="1">
    <location>
        <begin position="685"/>
        <end position="705"/>
    </location>
</feature>
<evidence type="ECO:0000256" key="1">
    <source>
        <dbReference type="SAM" id="Phobius"/>
    </source>
</evidence>
<dbReference type="AlphaFoldDB" id="A0A2N1MS09"/>
<dbReference type="SUPFAM" id="SSF50978">
    <property type="entry name" value="WD40 repeat-like"/>
    <property type="match status" value="1"/>
</dbReference>
<dbReference type="InterPro" id="IPR036322">
    <property type="entry name" value="WD40_repeat_dom_sf"/>
</dbReference>
<accession>A0A2N1MS09</accession>
<keyword evidence="1" id="KW-1133">Transmembrane helix</keyword>
<keyword evidence="1" id="KW-0812">Transmembrane</keyword>
<dbReference type="VEuPathDB" id="FungiDB:FUN_015145"/>
<proteinExistence type="predicted"/>
<reference evidence="2 3" key="2">
    <citation type="submission" date="2017-10" db="EMBL/GenBank/DDBJ databases">
        <title>Extensive intraspecific genome diversity in a model arbuscular mycorrhizal fungus.</title>
        <authorList>
            <person name="Chen E.C.H."/>
            <person name="Morin E."/>
            <person name="Baudet D."/>
            <person name="Noel J."/>
            <person name="Ndikumana S."/>
            <person name="Charron P."/>
            <person name="St-Onge C."/>
            <person name="Giorgi J."/>
            <person name="Grigoriev I.V."/>
            <person name="Roux C."/>
            <person name="Martin F.M."/>
            <person name="Corradi N."/>
        </authorList>
    </citation>
    <scope>NUCLEOTIDE SEQUENCE [LARGE SCALE GENOMIC DNA]</scope>
    <source>
        <strain evidence="2 3">C2</strain>
    </source>
</reference>
<dbReference type="Proteomes" id="UP000233469">
    <property type="component" value="Unassembled WGS sequence"/>
</dbReference>
<sequence>MDDISLKINEIEIDVDKNDVDKNDVDKIFTFDDIGDEPHNGKPITMIEISPNENYLITYSKEDSSIAGWNVKDMDKVQLKFDQTVIINKDNEDNEYEIESLCVSDDKKLAYIDTRGYNVIDMVNKDKKIALDLYGYGSYCTFNLKGEFILYDEFYNQDTSGLHKIIWIYSTQTKNNKWECKRFYRIPEDYELISISKYDKVYLFSNDYIYEWNINTEKSVKIFFNNKDKNKFETKNIGIFSNKKFIFLKIKNKIIVYSIKLGIPIASLDIDNDIQLYNFMNHTSLFLLPSLFYYTPDEGIWNSIEYCWNNKYKNIFNETFKPTKFVFGILNGRVWKSKFDEKMPKTNFSSEYSDELNKENNKIIEYNDNDKINKETYEHSNINLYKDTVSTLFQKAIINDSNSKKELTESDENLIKWDIRVYNGKIKLSVFNTEWNLINSRIENYCYPYKSKRYLGDFINDHRLIASSLFNNNNDIVILTTFGILIYTFSENDESIFLNYFYYMKFDVLKYNNSKYMKKILQHYKRIFSKSTLPLPNYDSFRLDEWVSVVKNNRSSLLEHGVELLTFAIKEHKLELIDDIYKKCMTYFKEDPMNNKSFLSIITSAMPLLDEYYPEYILKYSSETNMIIDSSFYSIEHQNKNLHLYSFFQSPQIANLSKSLLWTKYYHKFYNAINHRKLLLISIRVIQALITLSTLPLYLVTFYILSKYNFINIIYTPDVFSYAYFRIVEIFKYFQKDITTTPTITFMIPYINFVNYSKDYN</sequence>
<comment type="caution">
    <text evidence="2">The sequence shown here is derived from an EMBL/GenBank/DDBJ whole genome shotgun (WGS) entry which is preliminary data.</text>
</comment>
<dbReference type="VEuPathDB" id="FungiDB:RhiirA1_536429"/>
<evidence type="ECO:0000313" key="3">
    <source>
        <dbReference type="Proteomes" id="UP000233469"/>
    </source>
</evidence>
<reference evidence="2 3" key="1">
    <citation type="submission" date="2016-04" db="EMBL/GenBank/DDBJ databases">
        <title>Genome analyses suggest a sexual origin of heterokaryosis in a supposedly ancient asexual fungus.</title>
        <authorList>
            <person name="Ropars J."/>
            <person name="Sedzielewska K."/>
            <person name="Noel J."/>
            <person name="Charron P."/>
            <person name="Farinelli L."/>
            <person name="Marton T."/>
            <person name="Kruger M."/>
            <person name="Pelin A."/>
            <person name="Brachmann A."/>
            <person name="Corradi N."/>
        </authorList>
    </citation>
    <scope>NUCLEOTIDE SEQUENCE [LARGE SCALE GENOMIC DNA]</scope>
    <source>
        <strain evidence="2 3">C2</strain>
    </source>
</reference>
<dbReference type="VEuPathDB" id="FungiDB:RhiirFUN_010945"/>
<gene>
    <name evidence="2" type="ORF">RhiirC2_787525</name>
</gene>
<keyword evidence="1" id="KW-0472">Membrane</keyword>